<proteinExistence type="predicted"/>
<dbReference type="Gene3D" id="1.20.1280.50">
    <property type="match status" value="1"/>
</dbReference>
<evidence type="ECO:0008006" key="3">
    <source>
        <dbReference type="Google" id="ProtNLM"/>
    </source>
</evidence>
<dbReference type="PANTHER" id="PTHR38926">
    <property type="entry name" value="F-BOX DOMAIN CONTAINING PROTEIN, EXPRESSED"/>
    <property type="match status" value="1"/>
</dbReference>
<gene>
    <name evidence="1" type="primary">A03g508100.1_BraROA</name>
    <name evidence="1" type="ORF">IGI04_013485</name>
</gene>
<name>A0ABQ7NAX9_BRACM</name>
<evidence type="ECO:0000313" key="2">
    <source>
        <dbReference type="Proteomes" id="UP000823674"/>
    </source>
</evidence>
<dbReference type="SUPFAM" id="SSF52047">
    <property type="entry name" value="RNI-like"/>
    <property type="match status" value="1"/>
</dbReference>
<dbReference type="Gene3D" id="3.80.10.10">
    <property type="entry name" value="Ribonuclease Inhibitor"/>
    <property type="match status" value="1"/>
</dbReference>
<dbReference type="EMBL" id="JADBGQ010000003">
    <property type="protein sequence ID" value="KAG5407366.1"/>
    <property type="molecule type" value="Genomic_DNA"/>
</dbReference>
<organism evidence="1 2">
    <name type="scientific">Brassica rapa subsp. trilocularis</name>
    <dbReference type="NCBI Taxonomy" id="1813537"/>
    <lineage>
        <taxon>Eukaryota</taxon>
        <taxon>Viridiplantae</taxon>
        <taxon>Streptophyta</taxon>
        <taxon>Embryophyta</taxon>
        <taxon>Tracheophyta</taxon>
        <taxon>Spermatophyta</taxon>
        <taxon>Magnoliopsida</taxon>
        <taxon>eudicotyledons</taxon>
        <taxon>Gunneridae</taxon>
        <taxon>Pentapetalae</taxon>
        <taxon>rosids</taxon>
        <taxon>malvids</taxon>
        <taxon>Brassicales</taxon>
        <taxon>Brassicaceae</taxon>
        <taxon>Brassiceae</taxon>
        <taxon>Brassica</taxon>
    </lineage>
</organism>
<keyword evidence="2" id="KW-1185">Reference proteome</keyword>
<dbReference type="PANTHER" id="PTHR38926:SF5">
    <property type="entry name" value="F-BOX AND LEUCINE-RICH REPEAT PROTEIN 6"/>
    <property type="match status" value="1"/>
</dbReference>
<dbReference type="InterPro" id="IPR032675">
    <property type="entry name" value="LRR_dom_sf"/>
</dbReference>
<reference evidence="1 2" key="1">
    <citation type="submission" date="2021-03" db="EMBL/GenBank/DDBJ databases">
        <authorList>
            <person name="King G.J."/>
            <person name="Bancroft I."/>
            <person name="Baten A."/>
            <person name="Bloomfield J."/>
            <person name="Borpatragohain P."/>
            <person name="He Z."/>
            <person name="Irish N."/>
            <person name="Irwin J."/>
            <person name="Liu K."/>
            <person name="Mauleon R.P."/>
            <person name="Moore J."/>
            <person name="Morris R."/>
            <person name="Ostergaard L."/>
            <person name="Wang B."/>
            <person name="Wells R."/>
        </authorList>
    </citation>
    <scope>NUCLEOTIDE SEQUENCE [LARGE SCALE GENOMIC DNA]</scope>
    <source>
        <strain evidence="1">R-o-18</strain>
        <tissue evidence="1">Leaf</tissue>
    </source>
</reference>
<protein>
    <recommendedName>
        <fullName evidence="3">F-box domain-containing protein</fullName>
    </recommendedName>
</protein>
<accession>A0ABQ7NAX9</accession>
<comment type="caution">
    <text evidence="1">The sequence shown here is derived from an EMBL/GenBank/DDBJ whole genome shotgun (WGS) entry which is preliminary data.</text>
</comment>
<sequence>MSGEGSVPEEWANLTPDCLFTIFSKLTVEEMLEGPLRVCKPWSDTGNKSVFSVFDVGSRTVEPFDWTDMEEKMDALLKVFADKSDGGLKSIKIKLCTDQSISYVAEKCPVLEVLWLTTCPTVTDDSMLKIATKCNKLKHLRIRQAPGITEKTLEMVKKNCRDVVIDLQD</sequence>
<evidence type="ECO:0000313" key="1">
    <source>
        <dbReference type="EMBL" id="KAG5407366.1"/>
    </source>
</evidence>
<dbReference type="Proteomes" id="UP000823674">
    <property type="component" value="Chromosome A03"/>
</dbReference>